<dbReference type="Proteomes" id="UP000423257">
    <property type="component" value="Unassembled WGS sequence"/>
</dbReference>
<dbReference type="Gene3D" id="3.40.50.2300">
    <property type="match status" value="1"/>
</dbReference>
<dbReference type="GO" id="GO:0000160">
    <property type="term" value="P:phosphorelay signal transduction system"/>
    <property type="evidence" value="ECO:0007669"/>
    <property type="project" value="InterPro"/>
</dbReference>
<dbReference type="SUPFAM" id="SSF52172">
    <property type="entry name" value="CheY-like"/>
    <property type="match status" value="1"/>
</dbReference>
<dbReference type="InterPro" id="IPR011006">
    <property type="entry name" value="CheY-like_superfamily"/>
</dbReference>
<dbReference type="SMART" id="SM00448">
    <property type="entry name" value="REC"/>
    <property type="match status" value="1"/>
</dbReference>
<accession>A0A6H9S361</accession>
<keyword evidence="1 2" id="KW-0597">Phosphoprotein</keyword>
<evidence type="ECO:0000256" key="1">
    <source>
        <dbReference type="ARBA" id="ARBA00022553"/>
    </source>
</evidence>
<name>A0A6H9S361_9PSED</name>
<evidence type="ECO:0000313" key="5">
    <source>
        <dbReference type="Proteomes" id="UP000423257"/>
    </source>
</evidence>
<dbReference type="RefSeq" id="WP_151152820.1">
    <property type="nucleotide sequence ID" value="NZ_VZPQ01000313.1"/>
</dbReference>
<evidence type="ECO:0000313" key="4">
    <source>
        <dbReference type="EMBL" id="KAB0551453.1"/>
    </source>
</evidence>
<feature type="domain" description="Response regulatory" evidence="3">
    <location>
        <begin position="14"/>
        <end position="131"/>
    </location>
</feature>
<dbReference type="PANTHER" id="PTHR44591:SF3">
    <property type="entry name" value="RESPONSE REGULATORY DOMAIN-CONTAINING PROTEIN"/>
    <property type="match status" value="1"/>
</dbReference>
<dbReference type="PROSITE" id="PS50110">
    <property type="entry name" value="RESPONSE_REGULATORY"/>
    <property type="match status" value="1"/>
</dbReference>
<gene>
    <name evidence="4" type="ORF">F7R03_29575</name>
</gene>
<dbReference type="InterPro" id="IPR050595">
    <property type="entry name" value="Bact_response_regulator"/>
</dbReference>
<sequence length="157" mass="17665">MECAQPPLGEDSSVLLIVDDYPENLLSMRALLQRQDWQVMTASSGVEALNLLLEHDIDLVLLDVQMPDMDGFEVARLMRGSQRTRLTPIIFLTANEQSQDAVIKGYASGAVDYLFKPFDPQILKPKVQALLEHQRNRRALQRLSQDLEAARAFNASV</sequence>
<dbReference type="InterPro" id="IPR001789">
    <property type="entry name" value="Sig_transdc_resp-reg_receiver"/>
</dbReference>
<comment type="caution">
    <text evidence="4">The sequence shown here is derived from an EMBL/GenBank/DDBJ whole genome shotgun (WGS) entry which is preliminary data.</text>
</comment>
<evidence type="ECO:0000259" key="3">
    <source>
        <dbReference type="PROSITE" id="PS50110"/>
    </source>
</evidence>
<proteinExistence type="predicted"/>
<reference evidence="4 5" key="1">
    <citation type="submission" date="2019-09" db="EMBL/GenBank/DDBJ databases">
        <title>Draft genome sequences of 48 bacterial type strains from the CCUG.</title>
        <authorList>
            <person name="Tunovic T."/>
            <person name="Pineiro-Iglesias B."/>
            <person name="Unosson C."/>
            <person name="Inganas E."/>
            <person name="Ohlen M."/>
            <person name="Cardew S."/>
            <person name="Jensie-Markopoulos S."/>
            <person name="Salva-Serra F."/>
            <person name="Jaen-Luchoro D."/>
            <person name="Karlsson R."/>
            <person name="Svensson-Stadler L."/>
            <person name="Chun J."/>
            <person name="Moore E."/>
        </authorList>
    </citation>
    <scope>NUCLEOTIDE SEQUENCE [LARGE SCALE GENOMIC DNA]</scope>
    <source>
        <strain evidence="4 5">CCUG 51524</strain>
    </source>
</reference>
<dbReference type="Pfam" id="PF00072">
    <property type="entry name" value="Response_reg"/>
    <property type="match status" value="1"/>
</dbReference>
<feature type="non-terminal residue" evidence="4">
    <location>
        <position position="157"/>
    </location>
</feature>
<dbReference type="EMBL" id="VZPQ01000313">
    <property type="protein sequence ID" value="KAB0551453.1"/>
    <property type="molecule type" value="Genomic_DNA"/>
</dbReference>
<protein>
    <submittedName>
        <fullName evidence="4">Response regulator</fullName>
    </submittedName>
</protein>
<feature type="modified residue" description="4-aspartylphosphate" evidence="2">
    <location>
        <position position="63"/>
    </location>
</feature>
<dbReference type="AlphaFoldDB" id="A0A6H9S361"/>
<organism evidence="4 5">
    <name type="scientific">Pseudomonas palleroniana</name>
    <dbReference type="NCBI Taxonomy" id="191390"/>
    <lineage>
        <taxon>Bacteria</taxon>
        <taxon>Pseudomonadati</taxon>
        <taxon>Pseudomonadota</taxon>
        <taxon>Gammaproteobacteria</taxon>
        <taxon>Pseudomonadales</taxon>
        <taxon>Pseudomonadaceae</taxon>
        <taxon>Pseudomonas</taxon>
    </lineage>
</organism>
<evidence type="ECO:0000256" key="2">
    <source>
        <dbReference type="PROSITE-ProRule" id="PRU00169"/>
    </source>
</evidence>
<dbReference type="PANTHER" id="PTHR44591">
    <property type="entry name" value="STRESS RESPONSE REGULATOR PROTEIN 1"/>
    <property type="match status" value="1"/>
</dbReference>